<dbReference type="EMBL" id="CAXKWB010042012">
    <property type="protein sequence ID" value="CAL4157356.1"/>
    <property type="molecule type" value="Genomic_DNA"/>
</dbReference>
<protein>
    <recommendedName>
        <fullName evidence="10">Rieske domain-containing protein</fullName>
    </recommendedName>
</protein>
<evidence type="ECO:0000259" key="10">
    <source>
        <dbReference type="PROSITE" id="PS51296"/>
    </source>
</evidence>
<keyword evidence="4" id="KW-0001">2Fe-2S</keyword>
<comment type="similarity">
    <text evidence="2">Belongs to the FAD-dependent oxidoreductase family.</text>
</comment>
<keyword evidence="5" id="KW-0479">Metal-binding</keyword>
<dbReference type="SUPFAM" id="SSF50022">
    <property type="entry name" value="ISP domain"/>
    <property type="match status" value="1"/>
</dbReference>
<keyword evidence="12" id="KW-1185">Reference proteome</keyword>
<dbReference type="SUPFAM" id="SSF55424">
    <property type="entry name" value="FAD/NAD-linked reductases, dimerisation (C-terminal) domain"/>
    <property type="match status" value="1"/>
</dbReference>
<dbReference type="AlphaFoldDB" id="A0AAV2S100"/>
<sequence>MSHTIITICAIPLDLMAPMICWRRELHAKEMILKFFDNFESKDKMVEHKGKVSALGTKCSHYGAPLEKGTLCNGRVRCPWHGACFNVETGDIEDFPGLDSIPSYEVHINDGEVRIKGSRALLTANKRTRNMVKRDPENNTTFVVVGGGGCGASAVETLRSEGFTGRLLMITNENYIPYDRPKLSKVMDFSAEKLALRSEKFYKEFDIEILLGTSLDGINTEKKELYLSTGEKESYDKVLIATGGSPRKLGCSGEELQGVFYVRSPEDSNAINNAATEKNVVVVGTSFIGMETAGFLADKATSVTVIGMTNAPFERSLGSAIGARIQSFFEEKGVKFINNAAVSEILGNDGNVSEVKINNGDVLQADVVVVGVGVLPCTNFLKGTNVGITQRGFVPVNEYMETNIPDVYCGGDIASFPLFLQENNLVNIGHWQVHLGENYSLLANVLEELCVNSISAVAWSAMFKKSLNTNGFGTFDDVIISGDLENLSFIAYYCSGSRVVAVASLMKDPAAANYAEMLLQERWLTKDQVLEDPITPKYSMSLKLSC</sequence>
<dbReference type="Gene3D" id="3.30.390.30">
    <property type="match status" value="1"/>
</dbReference>
<dbReference type="Proteomes" id="UP001497623">
    <property type="component" value="Unassembled WGS sequence"/>
</dbReference>
<evidence type="ECO:0000256" key="4">
    <source>
        <dbReference type="ARBA" id="ARBA00022714"/>
    </source>
</evidence>
<accession>A0AAV2S100</accession>
<dbReference type="PROSITE" id="PS51296">
    <property type="entry name" value="RIESKE"/>
    <property type="match status" value="1"/>
</dbReference>
<name>A0AAV2S100_MEGNR</name>
<evidence type="ECO:0000256" key="9">
    <source>
        <dbReference type="ARBA" id="ARBA00023014"/>
    </source>
</evidence>
<dbReference type="PRINTS" id="PR00368">
    <property type="entry name" value="FADPNR"/>
</dbReference>
<dbReference type="InterPro" id="IPR023753">
    <property type="entry name" value="FAD/NAD-binding_dom"/>
</dbReference>
<dbReference type="GO" id="GO:0051537">
    <property type="term" value="F:2 iron, 2 sulfur cluster binding"/>
    <property type="evidence" value="ECO:0007669"/>
    <property type="project" value="UniProtKB-KW"/>
</dbReference>
<keyword evidence="7" id="KW-0560">Oxidoreductase</keyword>
<evidence type="ECO:0000256" key="5">
    <source>
        <dbReference type="ARBA" id="ARBA00022723"/>
    </source>
</evidence>
<dbReference type="InterPro" id="IPR036188">
    <property type="entry name" value="FAD/NAD-bd_sf"/>
</dbReference>
<feature type="domain" description="Rieske" evidence="10">
    <location>
        <begin position="48"/>
        <end position="115"/>
    </location>
</feature>
<dbReference type="CDD" id="cd03478">
    <property type="entry name" value="Rieske_AIFL_N"/>
    <property type="match status" value="1"/>
</dbReference>
<proteinExistence type="inferred from homology"/>
<evidence type="ECO:0000256" key="7">
    <source>
        <dbReference type="ARBA" id="ARBA00023002"/>
    </source>
</evidence>
<feature type="non-terminal residue" evidence="11">
    <location>
        <position position="546"/>
    </location>
</feature>
<evidence type="ECO:0000256" key="2">
    <source>
        <dbReference type="ARBA" id="ARBA00006442"/>
    </source>
</evidence>
<keyword evidence="9" id="KW-0411">Iron-sulfur</keyword>
<keyword evidence="6" id="KW-0274">FAD</keyword>
<dbReference type="GO" id="GO:0005737">
    <property type="term" value="C:cytoplasm"/>
    <property type="evidence" value="ECO:0007669"/>
    <property type="project" value="TreeGrafter"/>
</dbReference>
<dbReference type="PANTHER" id="PTHR43557">
    <property type="entry name" value="APOPTOSIS-INDUCING FACTOR 1"/>
    <property type="match status" value="1"/>
</dbReference>
<evidence type="ECO:0000256" key="1">
    <source>
        <dbReference type="ARBA" id="ARBA00001974"/>
    </source>
</evidence>
<keyword evidence="8" id="KW-0408">Iron</keyword>
<dbReference type="GO" id="GO:0016651">
    <property type="term" value="F:oxidoreductase activity, acting on NAD(P)H"/>
    <property type="evidence" value="ECO:0007669"/>
    <property type="project" value="TreeGrafter"/>
</dbReference>
<evidence type="ECO:0000256" key="6">
    <source>
        <dbReference type="ARBA" id="ARBA00022827"/>
    </source>
</evidence>
<gene>
    <name evidence="11" type="ORF">MNOR_LOCUS31866</name>
</gene>
<evidence type="ECO:0000256" key="3">
    <source>
        <dbReference type="ARBA" id="ARBA00022630"/>
    </source>
</evidence>
<reference evidence="11 12" key="1">
    <citation type="submission" date="2024-05" db="EMBL/GenBank/DDBJ databases">
        <authorList>
            <person name="Wallberg A."/>
        </authorList>
    </citation>
    <scope>NUCLEOTIDE SEQUENCE [LARGE SCALE GENOMIC DNA]</scope>
</reference>
<dbReference type="PRINTS" id="PR00469">
    <property type="entry name" value="PNDRDTASEII"/>
</dbReference>
<evidence type="ECO:0000256" key="8">
    <source>
        <dbReference type="ARBA" id="ARBA00023004"/>
    </source>
</evidence>
<dbReference type="InterPro" id="IPR017941">
    <property type="entry name" value="Rieske_2Fe-2S"/>
</dbReference>
<dbReference type="GO" id="GO:0046872">
    <property type="term" value="F:metal ion binding"/>
    <property type="evidence" value="ECO:0007669"/>
    <property type="project" value="UniProtKB-KW"/>
</dbReference>
<evidence type="ECO:0000313" key="12">
    <source>
        <dbReference type="Proteomes" id="UP001497623"/>
    </source>
</evidence>
<dbReference type="InterPro" id="IPR016156">
    <property type="entry name" value="FAD/NAD-linked_Rdtase_dimer_sf"/>
</dbReference>
<dbReference type="PANTHER" id="PTHR43557:SF2">
    <property type="entry name" value="RIESKE DOMAIN-CONTAINING PROTEIN-RELATED"/>
    <property type="match status" value="1"/>
</dbReference>
<dbReference type="InterPro" id="IPR050446">
    <property type="entry name" value="FAD-oxidoreductase/Apoptosis"/>
</dbReference>
<dbReference type="Pfam" id="PF00355">
    <property type="entry name" value="Rieske"/>
    <property type="match status" value="1"/>
</dbReference>
<dbReference type="Gene3D" id="3.50.50.60">
    <property type="entry name" value="FAD/NAD(P)-binding domain"/>
    <property type="match status" value="2"/>
</dbReference>
<comment type="caution">
    <text evidence="11">The sequence shown here is derived from an EMBL/GenBank/DDBJ whole genome shotgun (WGS) entry which is preliminary data.</text>
</comment>
<organism evidence="11 12">
    <name type="scientific">Meganyctiphanes norvegica</name>
    <name type="common">Northern krill</name>
    <name type="synonym">Thysanopoda norvegica</name>
    <dbReference type="NCBI Taxonomy" id="48144"/>
    <lineage>
        <taxon>Eukaryota</taxon>
        <taxon>Metazoa</taxon>
        <taxon>Ecdysozoa</taxon>
        <taxon>Arthropoda</taxon>
        <taxon>Crustacea</taxon>
        <taxon>Multicrustacea</taxon>
        <taxon>Malacostraca</taxon>
        <taxon>Eumalacostraca</taxon>
        <taxon>Eucarida</taxon>
        <taxon>Euphausiacea</taxon>
        <taxon>Euphausiidae</taxon>
        <taxon>Meganyctiphanes</taxon>
    </lineage>
</organism>
<keyword evidence="3" id="KW-0285">Flavoprotein</keyword>
<comment type="cofactor">
    <cofactor evidence="1">
        <name>FAD</name>
        <dbReference type="ChEBI" id="CHEBI:57692"/>
    </cofactor>
</comment>
<dbReference type="InterPro" id="IPR036922">
    <property type="entry name" value="Rieske_2Fe-2S_sf"/>
</dbReference>
<dbReference type="SUPFAM" id="SSF51905">
    <property type="entry name" value="FAD/NAD(P)-binding domain"/>
    <property type="match status" value="1"/>
</dbReference>
<dbReference type="Pfam" id="PF07992">
    <property type="entry name" value="Pyr_redox_2"/>
    <property type="match status" value="1"/>
</dbReference>
<dbReference type="Gene3D" id="2.102.10.10">
    <property type="entry name" value="Rieske [2Fe-2S] iron-sulphur domain"/>
    <property type="match status" value="1"/>
</dbReference>
<evidence type="ECO:0000313" key="11">
    <source>
        <dbReference type="EMBL" id="CAL4157356.1"/>
    </source>
</evidence>